<evidence type="ECO:0000313" key="1">
    <source>
        <dbReference type="EMBL" id="MBB3988220.1"/>
    </source>
</evidence>
<protein>
    <submittedName>
        <fullName evidence="1">Uncharacterized protein</fullName>
    </submittedName>
</protein>
<evidence type="ECO:0000313" key="2">
    <source>
        <dbReference type="Proteomes" id="UP000541426"/>
    </source>
</evidence>
<dbReference type="EMBL" id="JACIEJ010000017">
    <property type="protein sequence ID" value="MBB3988220.1"/>
    <property type="molecule type" value="Genomic_DNA"/>
</dbReference>
<proteinExistence type="predicted"/>
<accession>A0A7W6GUI9</accession>
<name>A0A7W6GUI9_9RHOB</name>
<organism evidence="1 2">
    <name type="scientific">Sagittula marina</name>
    <dbReference type="NCBI Taxonomy" id="943940"/>
    <lineage>
        <taxon>Bacteria</taxon>
        <taxon>Pseudomonadati</taxon>
        <taxon>Pseudomonadota</taxon>
        <taxon>Alphaproteobacteria</taxon>
        <taxon>Rhodobacterales</taxon>
        <taxon>Roseobacteraceae</taxon>
        <taxon>Sagittula</taxon>
    </lineage>
</organism>
<sequence length="89" mass="10112">MTFAELPAHSPVTLCPEVAKDLGRAVSVAADLDRTWTVWCGVCRLTDARYGRLGDVLEAWPLLARQELPKMGQRYERDNKGVWLLREEI</sequence>
<keyword evidence="2" id="KW-1185">Reference proteome</keyword>
<dbReference type="Proteomes" id="UP000541426">
    <property type="component" value="Unassembled WGS sequence"/>
</dbReference>
<gene>
    <name evidence="1" type="ORF">GGQ68_004576</name>
</gene>
<reference evidence="1 2" key="1">
    <citation type="submission" date="2020-08" db="EMBL/GenBank/DDBJ databases">
        <title>Genomic Encyclopedia of Type Strains, Phase IV (KMG-IV): sequencing the most valuable type-strain genomes for metagenomic binning, comparative biology and taxonomic classification.</title>
        <authorList>
            <person name="Goeker M."/>
        </authorList>
    </citation>
    <scope>NUCLEOTIDE SEQUENCE [LARGE SCALE GENOMIC DNA]</scope>
    <source>
        <strain evidence="1 2">DSM 102235</strain>
    </source>
</reference>
<dbReference type="AlphaFoldDB" id="A0A7W6GUI9"/>
<comment type="caution">
    <text evidence="1">The sequence shown here is derived from an EMBL/GenBank/DDBJ whole genome shotgun (WGS) entry which is preliminary data.</text>
</comment>
<dbReference type="RefSeq" id="WP_183969880.1">
    <property type="nucleotide sequence ID" value="NZ_BAABBZ010000016.1"/>
</dbReference>